<accession>A0ABW0E8I9</accession>
<dbReference type="Pfam" id="PF17963">
    <property type="entry name" value="Big_9"/>
    <property type="match status" value="1"/>
</dbReference>
<reference evidence="2" key="1">
    <citation type="journal article" date="2019" name="Int. J. Syst. Evol. Microbiol.">
        <title>The Global Catalogue of Microorganisms (GCM) 10K type strain sequencing project: providing services to taxonomists for standard genome sequencing and annotation.</title>
        <authorList>
            <consortium name="The Broad Institute Genomics Platform"/>
            <consortium name="The Broad Institute Genome Sequencing Center for Infectious Disease"/>
            <person name="Wu L."/>
            <person name="Ma J."/>
        </authorList>
    </citation>
    <scope>NUCLEOTIDE SEQUENCE [LARGE SCALE GENOMIC DNA]</scope>
    <source>
        <strain evidence="2">KACC 12602</strain>
    </source>
</reference>
<sequence length="122" mass="13446">MIKILILIGLLIIAALQACDFNMEGEEVISPAKFTAETKLENDYLRTHINQSLPLNVLANDAKLPNSTLVFSEPENGTIQIDSMAGGFLYVPAKDFKGKEIFKYRVCGAGPCEYATVEIMVF</sequence>
<evidence type="ECO:0000313" key="2">
    <source>
        <dbReference type="Proteomes" id="UP001596161"/>
    </source>
</evidence>
<gene>
    <name evidence="1" type="ORF">ACFPIB_00995</name>
</gene>
<comment type="caution">
    <text evidence="1">The sequence shown here is derived from an EMBL/GenBank/DDBJ whole genome shotgun (WGS) entry which is preliminary data.</text>
</comment>
<proteinExistence type="predicted"/>
<dbReference type="Gene3D" id="2.60.40.3440">
    <property type="match status" value="1"/>
</dbReference>
<keyword evidence="2" id="KW-1185">Reference proteome</keyword>
<dbReference type="EMBL" id="JBHSKT010000001">
    <property type="protein sequence ID" value="MFC5269164.1"/>
    <property type="molecule type" value="Genomic_DNA"/>
</dbReference>
<evidence type="ECO:0000313" key="1">
    <source>
        <dbReference type="EMBL" id="MFC5269164.1"/>
    </source>
</evidence>
<dbReference type="PROSITE" id="PS51257">
    <property type="entry name" value="PROKAR_LIPOPROTEIN"/>
    <property type="match status" value="1"/>
</dbReference>
<protein>
    <submittedName>
        <fullName evidence="1">Ig-like domain-containing protein</fullName>
    </submittedName>
</protein>
<dbReference type="Proteomes" id="UP001596161">
    <property type="component" value="Unassembled WGS sequence"/>
</dbReference>
<organism evidence="1 2">
    <name type="scientific">Adhaeribacter terreus</name>
    <dbReference type="NCBI Taxonomy" id="529703"/>
    <lineage>
        <taxon>Bacteria</taxon>
        <taxon>Pseudomonadati</taxon>
        <taxon>Bacteroidota</taxon>
        <taxon>Cytophagia</taxon>
        <taxon>Cytophagales</taxon>
        <taxon>Hymenobacteraceae</taxon>
        <taxon>Adhaeribacter</taxon>
    </lineage>
</organism>
<name>A0ABW0E8I9_9BACT</name>